<evidence type="ECO:0000313" key="3">
    <source>
        <dbReference type="Proteomes" id="UP001359559"/>
    </source>
</evidence>
<proteinExistence type="predicted"/>
<gene>
    <name evidence="2" type="ORF">RJT34_01558</name>
</gene>
<dbReference type="AlphaFoldDB" id="A0AAN9KGV8"/>
<dbReference type="Proteomes" id="UP001359559">
    <property type="component" value="Unassembled WGS sequence"/>
</dbReference>
<accession>A0AAN9KGV8</accession>
<evidence type="ECO:0000313" key="2">
    <source>
        <dbReference type="EMBL" id="KAK7317385.1"/>
    </source>
</evidence>
<name>A0AAN9KGV8_CLITE</name>
<evidence type="ECO:0000256" key="1">
    <source>
        <dbReference type="SAM" id="MobiDB-lite"/>
    </source>
</evidence>
<comment type="caution">
    <text evidence="2">The sequence shown here is derived from an EMBL/GenBank/DDBJ whole genome shotgun (WGS) entry which is preliminary data.</text>
</comment>
<protein>
    <submittedName>
        <fullName evidence="2">Uncharacterized protein</fullName>
    </submittedName>
</protein>
<feature type="compositionally biased region" description="Basic and acidic residues" evidence="1">
    <location>
        <begin position="61"/>
        <end position="77"/>
    </location>
</feature>
<dbReference type="EMBL" id="JAYKXN010000001">
    <property type="protein sequence ID" value="KAK7317385.1"/>
    <property type="molecule type" value="Genomic_DNA"/>
</dbReference>
<feature type="region of interest" description="Disordered" evidence="1">
    <location>
        <begin position="43"/>
        <end position="86"/>
    </location>
</feature>
<keyword evidence="3" id="KW-1185">Reference proteome</keyword>
<sequence>MSLANHPVKGLYFTLAGGPEVLSYVVTNFHMSHYDVMSITNSTLPNGGLSRKNKNSNDSISESKSHIDESRSEERDPSSASPMTFASQPPLSTILSFAIPIKPFRLLVHLWLRQ</sequence>
<reference evidence="2 3" key="1">
    <citation type="submission" date="2024-01" db="EMBL/GenBank/DDBJ databases">
        <title>The genomes of 5 underutilized Papilionoideae crops provide insights into root nodulation and disease resistance.</title>
        <authorList>
            <person name="Yuan L."/>
        </authorList>
    </citation>
    <scope>NUCLEOTIDE SEQUENCE [LARGE SCALE GENOMIC DNA]</scope>
    <source>
        <strain evidence="2">LY-2023</strain>
        <tissue evidence="2">Leaf</tissue>
    </source>
</reference>
<organism evidence="2 3">
    <name type="scientific">Clitoria ternatea</name>
    <name type="common">Butterfly pea</name>
    <dbReference type="NCBI Taxonomy" id="43366"/>
    <lineage>
        <taxon>Eukaryota</taxon>
        <taxon>Viridiplantae</taxon>
        <taxon>Streptophyta</taxon>
        <taxon>Embryophyta</taxon>
        <taxon>Tracheophyta</taxon>
        <taxon>Spermatophyta</taxon>
        <taxon>Magnoliopsida</taxon>
        <taxon>eudicotyledons</taxon>
        <taxon>Gunneridae</taxon>
        <taxon>Pentapetalae</taxon>
        <taxon>rosids</taxon>
        <taxon>fabids</taxon>
        <taxon>Fabales</taxon>
        <taxon>Fabaceae</taxon>
        <taxon>Papilionoideae</taxon>
        <taxon>50 kb inversion clade</taxon>
        <taxon>NPAAA clade</taxon>
        <taxon>indigoferoid/millettioid clade</taxon>
        <taxon>Phaseoleae</taxon>
        <taxon>Clitoria</taxon>
    </lineage>
</organism>